<name>A0AAD1YAP1_EUPCR</name>
<feature type="compositionally biased region" description="Polar residues" evidence="1">
    <location>
        <begin position="31"/>
        <end position="43"/>
    </location>
</feature>
<evidence type="ECO:0000256" key="1">
    <source>
        <dbReference type="SAM" id="MobiDB-lite"/>
    </source>
</evidence>
<protein>
    <submittedName>
        <fullName evidence="2">Uncharacterized protein</fullName>
    </submittedName>
</protein>
<evidence type="ECO:0000313" key="3">
    <source>
        <dbReference type="Proteomes" id="UP001295684"/>
    </source>
</evidence>
<dbReference type="AlphaFoldDB" id="A0AAD1YAP1"/>
<gene>
    <name evidence="2" type="ORF">ECRASSUSDP1_LOCUS29369</name>
</gene>
<feature type="region of interest" description="Disordered" evidence="1">
    <location>
        <begin position="167"/>
        <end position="196"/>
    </location>
</feature>
<keyword evidence="3" id="KW-1185">Reference proteome</keyword>
<evidence type="ECO:0000313" key="2">
    <source>
        <dbReference type="EMBL" id="CAI2387735.1"/>
    </source>
</evidence>
<comment type="caution">
    <text evidence="2">The sequence shown here is derived from an EMBL/GenBank/DDBJ whole genome shotgun (WGS) entry which is preliminary data.</text>
</comment>
<sequence length="613" mass="73083">MKKLFITETGILSVSPKTSRRISTDRRRNLKSSSLGRRTSSVPFQPRTGRFYQDTSHRDNTPGPCGYFIPSDLISGKAQRFGKPEVFDLFQTKQKDFIPAPDSYFNGGNEKFSSHFHSEGFTFPRSERKMFNQTSNTREGISSFKDTIKEETKFGSFSMTKDSITTFKDKESDPVGPGYYKPTDTSTTRHRKSRSFQFSQRSIDLKYMEHKRKPKNAPNLYEKNTSRLNKKERLTKLFKQIYEKSKLKTGIKETSHRGFQKFRHLHLKQYDKEHYLKIFLGKQSMFKSDIIMKNIEACEPSLNRSTHIQNDFNRLLPDTSPEVFKNKQRIQENAKKQNNRRQEVLERYTNIISNYHDKSEKASQMRKTTFDIRMSAHSNWQKSKYCIINDKYLTHCMKKAICEDICAKFMIKKKIRYSSNKLCRWFIVMMKAAGKFLISLREIRKRHATIALGKLLVPLVKRWKLRKLLQRIREDKELAFIDKYNSQCKNISEMILITSQDLRRIKNVFKKLLFRRKLVQIITHFHWFLLENAIFSYGARRDKKANLDIIKIRKEWEGDINFIVPYEVRNMYIRETKFYLKIKHLHDYHKTRARIITEMKREEIRRTSTNFFL</sequence>
<reference evidence="2" key="1">
    <citation type="submission" date="2023-07" db="EMBL/GenBank/DDBJ databases">
        <authorList>
            <consortium name="AG Swart"/>
            <person name="Singh M."/>
            <person name="Singh A."/>
            <person name="Seah K."/>
            <person name="Emmerich C."/>
        </authorList>
    </citation>
    <scope>NUCLEOTIDE SEQUENCE</scope>
    <source>
        <strain evidence="2">DP1</strain>
    </source>
</reference>
<organism evidence="2 3">
    <name type="scientific">Euplotes crassus</name>
    <dbReference type="NCBI Taxonomy" id="5936"/>
    <lineage>
        <taxon>Eukaryota</taxon>
        <taxon>Sar</taxon>
        <taxon>Alveolata</taxon>
        <taxon>Ciliophora</taxon>
        <taxon>Intramacronucleata</taxon>
        <taxon>Spirotrichea</taxon>
        <taxon>Hypotrichia</taxon>
        <taxon>Euplotida</taxon>
        <taxon>Euplotidae</taxon>
        <taxon>Moneuplotes</taxon>
    </lineage>
</organism>
<dbReference type="Proteomes" id="UP001295684">
    <property type="component" value="Unassembled WGS sequence"/>
</dbReference>
<accession>A0AAD1YAP1</accession>
<proteinExistence type="predicted"/>
<feature type="region of interest" description="Disordered" evidence="1">
    <location>
        <begin position="16"/>
        <end position="59"/>
    </location>
</feature>
<dbReference type="EMBL" id="CAMPGE010030225">
    <property type="protein sequence ID" value="CAI2387735.1"/>
    <property type="molecule type" value="Genomic_DNA"/>
</dbReference>